<sequence length="50" mass="5471">MVDFSATPVGKEDTKLFWGDSVFTEEAEEGREEEKADGGTFGSLLDNAEK</sequence>
<organism evidence="3">
    <name type="scientific">Perkinsus marinus (strain ATCC 50983 / TXsc)</name>
    <dbReference type="NCBI Taxonomy" id="423536"/>
    <lineage>
        <taxon>Eukaryota</taxon>
        <taxon>Sar</taxon>
        <taxon>Alveolata</taxon>
        <taxon>Perkinsozoa</taxon>
        <taxon>Perkinsea</taxon>
        <taxon>Perkinsida</taxon>
        <taxon>Perkinsidae</taxon>
        <taxon>Perkinsus</taxon>
    </lineage>
</organism>
<dbReference type="InParanoid" id="C5K6L0"/>
<protein>
    <submittedName>
        <fullName evidence="2">Uncharacterized protein</fullName>
    </submittedName>
</protein>
<dbReference type="Proteomes" id="UP000007800">
    <property type="component" value="Unassembled WGS sequence"/>
</dbReference>
<feature type="region of interest" description="Disordered" evidence="1">
    <location>
        <begin position="24"/>
        <end position="50"/>
    </location>
</feature>
<evidence type="ECO:0000313" key="2">
    <source>
        <dbReference type="EMBL" id="EER19930.1"/>
    </source>
</evidence>
<dbReference type="GeneID" id="9058594"/>
<name>C5K6L0_PERM5</name>
<gene>
    <name evidence="2" type="ORF">Pmar_PMAR006824</name>
</gene>
<accession>C5K6L0</accession>
<dbReference type="AlphaFoldDB" id="C5K6L0"/>
<reference evidence="2 3" key="1">
    <citation type="submission" date="2008-07" db="EMBL/GenBank/DDBJ databases">
        <authorList>
            <person name="El-Sayed N."/>
            <person name="Caler E."/>
            <person name="Inman J."/>
            <person name="Amedeo P."/>
            <person name="Hass B."/>
            <person name="Wortman J."/>
        </authorList>
    </citation>
    <scope>NUCLEOTIDE SEQUENCE [LARGE SCALE GENOMIC DNA]</scope>
    <source>
        <strain evidence="3">ATCC 50983 / TXsc</strain>
    </source>
</reference>
<evidence type="ECO:0000313" key="3">
    <source>
        <dbReference type="Proteomes" id="UP000007800"/>
    </source>
</evidence>
<keyword evidence="3" id="KW-1185">Reference proteome</keyword>
<proteinExistence type="predicted"/>
<dbReference type="RefSeq" id="XP_002788134.1">
    <property type="nucleotide sequence ID" value="XM_002788088.1"/>
</dbReference>
<evidence type="ECO:0000256" key="1">
    <source>
        <dbReference type="SAM" id="MobiDB-lite"/>
    </source>
</evidence>
<dbReference type="EMBL" id="GG670888">
    <property type="protein sequence ID" value="EER19930.1"/>
    <property type="molecule type" value="Genomic_DNA"/>
</dbReference>